<dbReference type="Pfam" id="PF00005">
    <property type="entry name" value="ABC_tran"/>
    <property type="match status" value="2"/>
</dbReference>
<organism evidence="6">
    <name type="scientific">freshwater metagenome</name>
    <dbReference type="NCBI Taxonomy" id="449393"/>
    <lineage>
        <taxon>unclassified sequences</taxon>
        <taxon>metagenomes</taxon>
        <taxon>ecological metagenomes</taxon>
    </lineage>
</organism>
<dbReference type="AlphaFoldDB" id="A0A6J6NCB6"/>
<keyword evidence="1" id="KW-0813">Transport</keyword>
<dbReference type="EMBL" id="CAEZXB010000028">
    <property type="protein sequence ID" value="CAB4682435.1"/>
    <property type="molecule type" value="Genomic_DNA"/>
</dbReference>
<evidence type="ECO:0000313" key="6">
    <source>
        <dbReference type="EMBL" id="CAB4682435.1"/>
    </source>
</evidence>
<dbReference type="PANTHER" id="PTHR43790:SF9">
    <property type="entry name" value="GALACTOFURANOSE TRANSPORTER ATP-BINDING PROTEIN YTFR"/>
    <property type="match status" value="1"/>
</dbReference>
<dbReference type="CDD" id="cd03216">
    <property type="entry name" value="ABC_Carb_Monos_I"/>
    <property type="match status" value="1"/>
</dbReference>
<name>A0A6J6NCB6_9ZZZZ</name>
<keyword evidence="3" id="KW-0547">Nucleotide-binding</keyword>
<evidence type="ECO:0000259" key="5">
    <source>
        <dbReference type="PROSITE" id="PS50893"/>
    </source>
</evidence>
<dbReference type="SMART" id="SM00382">
    <property type="entry name" value="AAA"/>
    <property type="match status" value="2"/>
</dbReference>
<dbReference type="InterPro" id="IPR050107">
    <property type="entry name" value="ABC_carbohydrate_import_ATPase"/>
</dbReference>
<accession>A0A6J6NCB6</accession>
<protein>
    <submittedName>
        <fullName evidence="6">Unannotated protein</fullName>
    </submittedName>
</protein>
<dbReference type="EMBL" id="CAEZXN010000009">
    <property type="protein sequence ID" value="CAB4690943.1"/>
    <property type="molecule type" value="Genomic_DNA"/>
</dbReference>
<keyword evidence="2" id="KW-0677">Repeat</keyword>
<feature type="domain" description="ABC transporter" evidence="5">
    <location>
        <begin position="250"/>
        <end position="492"/>
    </location>
</feature>
<dbReference type="CDD" id="cd03215">
    <property type="entry name" value="ABC_Carb_Monos_II"/>
    <property type="match status" value="1"/>
</dbReference>
<evidence type="ECO:0000256" key="1">
    <source>
        <dbReference type="ARBA" id="ARBA00022448"/>
    </source>
</evidence>
<evidence type="ECO:0000256" key="2">
    <source>
        <dbReference type="ARBA" id="ARBA00022737"/>
    </source>
</evidence>
<evidence type="ECO:0000313" key="8">
    <source>
        <dbReference type="EMBL" id="CAB4844331.1"/>
    </source>
</evidence>
<dbReference type="PROSITE" id="PS00211">
    <property type="entry name" value="ABC_TRANSPORTER_1"/>
    <property type="match status" value="1"/>
</dbReference>
<reference evidence="6" key="1">
    <citation type="submission" date="2020-05" db="EMBL/GenBank/DDBJ databases">
        <authorList>
            <person name="Chiriac C."/>
            <person name="Salcher M."/>
            <person name="Ghai R."/>
            <person name="Kavagutti S V."/>
        </authorList>
    </citation>
    <scope>NUCLEOTIDE SEQUENCE</scope>
</reference>
<dbReference type="SUPFAM" id="SSF52540">
    <property type="entry name" value="P-loop containing nucleoside triphosphate hydrolases"/>
    <property type="match status" value="2"/>
</dbReference>
<keyword evidence="4" id="KW-0067">ATP-binding</keyword>
<evidence type="ECO:0000256" key="4">
    <source>
        <dbReference type="ARBA" id="ARBA00022840"/>
    </source>
</evidence>
<dbReference type="Gene3D" id="3.40.50.300">
    <property type="entry name" value="P-loop containing nucleotide triphosphate hydrolases"/>
    <property type="match status" value="2"/>
</dbReference>
<dbReference type="InterPro" id="IPR017871">
    <property type="entry name" value="ABC_transporter-like_CS"/>
</dbReference>
<dbReference type="PANTHER" id="PTHR43790">
    <property type="entry name" value="CARBOHYDRATE TRANSPORT ATP-BINDING PROTEIN MG119-RELATED"/>
    <property type="match status" value="1"/>
</dbReference>
<sequence>MDLEVRSVSKRFGATIALDNVNLKIASGTIHSLIGENGAGKSTLGKILSGVYQLDSGEVELAGQAVIIGSPREALSRGITIIAQELSLVPSRTAADNVYLGIEDHAGPWVRRTVIKERFEELMKSSGIAVPNDRPIAELSIGDQQKVEILRALARNAEVIVMDEPTARLSVEETGVLKSVMRSLRDQGKTIIFVSHFLGDVLDVSDAITIMRDGKIIRTSKPTEETHDSLVEAMTGRKAGDAFPAKKPPLAPVSVLEVTGLTRGALFSDISFTVGAGEIVALAGLVGSGRSEVARAIYGADPIDSGEVKLQGNTIKISHPATAISNGIAMIPESRKDQGLILDRPIRENIALPYLKKLSSVLMKRRQENSLVSENFQAAGIRALSSEMSVRSLSGGNQQKVLFARSLAGAPTLFIADEPTRGVDVGSKRAIYELMVDLASKGMAVLVISSELDEVVGLAHRVIVMQTGKIVAELVGDQISESAVVAAAFSTKQREGLAS</sequence>
<gene>
    <name evidence="6" type="ORF">UFOPK2342_01264</name>
    <name evidence="7" type="ORF">UFOPK2423_00574</name>
    <name evidence="8" type="ORF">UFOPK3266_01108</name>
</gene>
<dbReference type="GO" id="GO:0005524">
    <property type="term" value="F:ATP binding"/>
    <property type="evidence" value="ECO:0007669"/>
    <property type="project" value="UniProtKB-KW"/>
</dbReference>
<dbReference type="InterPro" id="IPR003439">
    <property type="entry name" value="ABC_transporter-like_ATP-bd"/>
</dbReference>
<evidence type="ECO:0000313" key="7">
    <source>
        <dbReference type="EMBL" id="CAB4690943.1"/>
    </source>
</evidence>
<dbReference type="PROSITE" id="PS50893">
    <property type="entry name" value="ABC_TRANSPORTER_2"/>
    <property type="match status" value="2"/>
</dbReference>
<proteinExistence type="predicted"/>
<dbReference type="GO" id="GO:0016887">
    <property type="term" value="F:ATP hydrolysis activity"/>
    <property type="evidence" value="ECO:0007669"/>
    <property type="project" value="InterPro"/>
</dbReference>
<dbReference type="InterPro" id="IPR027417">
    <property type="entry name" value="P-loop_NTPase"/>
</dbReference>
<dbReference type="EMBL" id="CAFBAA010000029">
    <property type="protein sequence ID" value="CAB4844331.1"/>
    <property type="molecule type" value="Genomic_DNA"/>
</dbReference>
<feature type="domain" description="ABC transporter" evidence="5">
    <location>
        <begin position="3"/>
        <end position="238"/>
    </location>
</feature>
<dbReference type="InterPro" id="IPR003593">
    <property type="entry name" value="AAA+_ATPase"/>
</dbReference>
<evidence type="ECO:0000256" key="3">
    <source>
        <dbReference type="ARBA" id="ARBA00022741"/>
    </source>
</evidence>